<keyword evidence="2" id="KW-0328">Glycosyltransferase</keyword>
<dbReference type="InterPro" id="IPR002213">
    <property type="entry name" value="UDP_glucos_trans"/>
</dbReference>
<dbReference type="EMBL" id="CAJVCH010526246">
    <property type="protein sequence ID" value="CAG7822405.1"/>
    <property type="molecule type" value="Genomic_DNA"/>
</dbReference>
<organism evidence="5 6">
    <name type="scientific">Allacma fusca</name>
    <dbReference type="NCBI Taxonomy" id="39272"/>
    <lineage>
        <taxon>Eukaryota</taxon>
        <taxon>Metazoa</taxon>
        <taxon>Ecdysozoa</taxon>
        <taxon>Arthropoda</taxon>
        <taxon>Hexapoda</taxon>
        <taxon>Collembola</taxon>
        <taxon>Symphypleona</taxon>
        <taxon>Sminthuridae</taxon>
        <taxon>Allacma</taxon>
    </lineage>
</organism>
<reference evidence="5" key="1">
    <citation type="submission" date="2021-06" db="EMBL/GenBank/DDBJ databases">
        <authorList>
            <person name="Hodson N. C."/>
            <person name="Mongue J. A."/>
            <person name="Jaron S. K."/>
        </authorList>
    </citation>
    <scope>NUCLEOTIDE SEQUENCE</scope>
</reference>
<keyword evidence="3" id="KW-0808">Transferase</keyword>
<evidence type="ECO:0000256" key="2">
    <source>
        <dbReference type="ARBA" id="ARBA00022676"/>
    </source>
</evidence>
<dbReference type="AlphaFoldDB" id="A0A8J2PTY4"/>
<proteinExistence type="inferred from homology"/>
<dbReference type="FunFam" id="3.40.50.2000:FF:000021">
    <property type="entry name" value="UDP-glucuronosyltransferase"/>
    <property type="match status" value="1"/>
</dbReference>
<dbReference type="OrthoDB" id="5835829at2759"/>
<sequence>MPSFLPIKPLSGEFQTIMDNATDGAVLVSFGSTINLAKLPPKIKLSFFAMMRQFPNILFIWRWDGPLPEKKPMNLITSKWLPQNQILGHPNLRAFISHAGLNSVSEATYHGVPIIVIPIFADQDFNGYRIKATEIGISLEIRKINSEVLTTSLSQILYNQKYSNNMKAMSAIFRDRPMNPIETAVYWSEFVLRHNDTKNLRPLQNLYFFQRRFMDWVLIAILILSVGFSVLLSSVSTRLVWKVSIIKSVNKYVTASACAKRESSYS</sequence>
<comment type="caution">
    <text evidence="5">The sequence shown here is derived from an EMBL/GenBank/DDBJ whole genome shotgun (WGS) entry which is preliminary data.</text>
</comment>
<evidence type="ECO:0000256" key="4">
    <source>
        <dbReference type="SAM" id="Phobius"/>
    </source>
</evidence>
<protein>
    <recommendedName>
        <fullName evidence="7">Glucuronosyltransferase</fullName>
    </recommendedName>
</protein>
<keyword evidence="4" id="KW-0472">Membrane</keyword>
<keyword evidence="4" id="KW-0812">Transmembrane</keyword>
<dbReference type="Proteomes" id="UP000708208">
    <property type="component" value="Unassembled WGS sequence"/>
</dbReference>
<dbReference type="GO" id="GO:0008194">
    <property type="term" value="F:UDP-glycosyltransferase activity"/>
    <property type="evidence" value="ECO:0007669"/>
    <property type="project" value="InterPro"/>
</dbReference>
<dbReference type="CDD" id="cd03784">
    <property type="entry name" value="GT1_Gtf-like"/>
    <property type="match status" value="1"/>
</dbReference>
<name>A0A8J2PTY4_9HEXA</name>
<dbReference type="PANTHER" id="PTHR48043">
    <property type="entry name" value="EG:EG0003.4 PROTEIN-RELATED"/>
    <property type="match status" value="1"/>
</dbReference>
<gene>
    <name evidence="5" type="ORF">AFUS01_LOCUS32680</name>
</gene>
<keyword evidence="4" id="KW-1133">Transmembrane helix</keyword>
<accession>A0A8J2PTY4</accession>
<dbReference type="Pfam" id="PF00201">
    <property type="entry name" value="UDPGT"/>
    <property type="match status" value="1"/>
</dbReference>
<evidence type="ECO:0000256" key="1">
    <source>
        <dbReference type="ARBA" id="ARBA00009995"/>
    </source>
</evidence>
<feature type="transmembrane region" description="Helical" evidence="4">
    <location>
        <begin position="216"/>
        <end position="241"/>
    </location>
</feature>
<evidence type="ECO:0000313" key="6">
    <source>
        <dbReference type="Proteomes" id="UP000708208"/>
    </source>
</evidence>
<evidence type="ECO:0008006" key="7">
    <source>
        <dbReference type="Google" id="ProtNLM"/>
    </source>
</evidence>
<keyword evidence="6" id="KW-1185">Reference proteome</keyword>
<evidence type="ECO:0000313" key="5">
    <source>
        <dbReference type="EMBL" id="CAG7822405.1"/>
    </source>
</evidence>
<comment type="similarity">
    <text evidence="1">Belongs to the UDP-glycosyltransferase family.</text>
</comment>
<dbReference type="InterPro" id="IPR050271">
    <property type="entry name" value="UDP-glycosyltransferase"/>
</dbReference>
<evidence type="ECO:0000256" key="3">
    <source>
        <dbReference type="ARBA" id="ARBA00022679"/>
    </source>
</evidence>
<dbReference type="PANTHER" id="PTHR48043:SF145">
    <property type="entry name" value="FI06409P-RELATED"/>
    <property type="match status" value="1"/>
</dbReference>